<dbReference type="PROSITE" id="PS50977">
    <property type="entry name" value="HTH_TETR_2"/>
    <property type="match status" value="1"/>
</dbReference>
<evidence type="ECO:0000256" key="2">
    <source>
        <dbReference type="PROSITE-ProRule" id="PRU00335"/>
    </source>
</evidence>
<gene>
    <name evidence="4" type="ordered locus">Sulku_2663</name>
</gene>
<dbReference type="AlphaFoldDB" id="E4U3P7"/>
<dbReference type="SUPFAM" id="SSF46689">
    <property type="entry name" value="Homeodomain-like"/>
    <property type="match status" value="1"/>
</dbReference>
<dbReference type="PANTHER" id="PTHR43479">
    <property type="entry name" value="ACREF/ENVCD OPERON REPRESSOR-RELATED"/>
    <property type="match status" value="1"/>
</dbReference>
<accession>E4U3P7</accession>
<name>E4U3P7_SULKY</name>
<proteinExistence type="predicted"/>
<feature type="domain" description="HTH tetR-type" evidence="3">
    <location>
        <begin position="9"/>
        <end position="69"/>
    </location>
</feature>
<keyword evidence="4" id="KW-0614">Plasmid</keyword>
<dbReference type="GO" id="GO:0003677">
    <property type="term" value="F:DNA binding"/>
    <property type="evidence" value="ECO:0007669"/>
    <property type="project" value="UniProtKB-UniRule"/>
</dbReference>
<evidence type="ECO:0000313" key="4">
    <source>
        <dbReference type="EMBL" id="ADR35313.1"/>
    </source>
</evidence>
<dbReference type="InterPro" id="IPR009057">
    <property type="entry name" value="Homeodomain-like_sf"/>
</dbReference>
<reference evidence="4 5" key="1">
    <citation type="journal article" date="2012" name="Stand. Genomic Sci.">
        <title>Complete genome sequence of the sulfur compounds oxidizing chemolithoautotroph Sulfuricurvum kujiense type strain (YK-1(T)).</title>
        <authorList>
            <person name="Han C."/>
            <person name="Kotsyurbenko O."/>
            <person name="Chertkov O."/>
            <person name="Held B."/>
            <person name="Lapidus A."/>
            <person name="Nolan M."/>
            <person name="Lucas S."/>
            <person name="Hammon N."/>
            <person name="Deshpande S."/>
            <person name="Cheng J.F."/>
            <person name="Tapia R."/>
            <person name="Goodwin L.A."/>
            <person name="Pitluck S."/>
            <person name="Liolios K."/>
            <person name="Pagani I."/>
            <person name="Ivanova N."/>
            <person name="Mavromatis K."/>
            <person name="Mikhailova N."/>
            <person name="Pati A."/>
            <person name="Chen A."/>
            <person name="Palaniappan K."/>
            <person name="Land M."/>
            <person name="Hauser L."/>
            <person name="Chang Y.J."/>
            <person name="Jeffries C.D."/>
            <person name="Brambilla E.M."/>
            <person name="Rohde M."/>
            <person name="Spring S."/>
            <person name="Sikorski J."/>
            <person name="Goker M."/>
            <person name="Woyke T."/>
            <person name="Bristow J."/>
            <person name="Eisen J.A."/>
            <person name="Markowitz V."/>
            <person name="Hugenholtz P."/>
            <person name="Kyrpides N.C."/>
            <person name="Klenk H.P."/>
            <person name="Detter J.C."/>
        </authorList>
    </citation>
    <scope>NUCLEOTIDE SEQUENCE [LARGE SCALE GENOMIC DNA]</scope>
    <source>
        <strain evidence="5">ATCC BAA-921 / DSM 16994 / JCM 11577 / YK-1</strain>
    </source>
</reference>
<evidence type="ECO:0000313" key="5">
    <source>
        <dbReference type="Proteomes" id="UP000008721"/>
    </source>
</evidence>
<dbReference type="PANTHER" id="PTHR43479:SF11">
    <property type="entry name" value="ACREF_ENVCD OPERON REPRESSOR-RELATED"/>
    <property type="match status" value="1"/>
</dbReference>
<dbReference type="InterPro" id="IPR050624">
    <property type="entry name" value="HTH-type_Tx_Regulator"/>
</dbReference>
<dbReference type="InterPro" id="IPR001647">
    <property type="entry name" value="HTH_TetR"/>
</dbReference>
<protein>
    <submittedName>
        <fullName evidence="4">Transcriptional regulator, TetR family</fullName>
    </submittedName>
</protein>
<dbReference type="EMBL" id="CP002356">
    <property type="protein sequence ID" value="ADR35313.1"/>
    <property type="molecule type" value="Genomic_DNA"/>
</dbReference>
<dbReference type="eggNOG" id="COG1309">
    <property type="taxonomic scope" value="Bacteria"/>
</dbReference>
<geneLocation type="plasmid" evidence="4 5">
    <name>pSULKU01</name>
</geneLocation>
<sequence>MSFKRKVQEIKREMLLEEATNLFIRDGYENMKIADLAKNTGVSVGAIYAMFGSKEGIYHNYILGQIEYYIGIMEEQINTCSDPKEMLTTITKIKFSAIIKNKNAIKENFADPTFYLTLSIDEDDPLMCMHRYIEQTIMEPLSKIVQTDKDPWEMFFLFDGLSFGVIKHCFITGGDLMSRVEETVESFLRAIRTN</sequence>
<dbReference type="PRINTS" id="PR00455">
    <property type="entry name" value="HTHTETR"/>
</dbReference>
<organism evidence="4 5">
    <name type="scientific">Sulfuricurvum kujiense (strain ATCC BAA-921 / DSM 16994 / JCM 11577 / YK-1)</name>
    <dbReference type="NCBI Taxonomy" id="709032"/>
    <lineage>
        <taxon>Bacteria</taxon>
        <taxon>Pseudomonadati</taxon>
        <taxon>Campylobacterota</taxon>
        <taxon>Epsilonproteobacteria</taxon>
        <taxon>Campylobacterales</taxon>
        <taxon>Sulfurimonadaceae</taxon>
        <taxon>Sulfuricurvum</taxon>
    </lineage>
</organism>
<dbReference type="OrthoDB" id="9798857at2"/>
<dbReference type="Proteomes" id="UP000008721">
    <property type="component" value="Plasmid pSULKU01"/>
</dbReference>
<dbReference type="RefSeq" id="WP_013449925.1">
    <property type="nucleotide sequence ID" value="NC_014754.1"/>
</dbReference>
<keyword evidence="5" id="KW-1185">Reference proteome</keyword>
<dbReference type="Pfam" id="PF00440">
    <property type="entry name" value="TetR_N"/>
    <property type="match status" value="1"/>
</dbReference>
<dbReference type="Gene3D" id="1.10.357.10">
    <property type="entry name" value="Tetracycline Repressor, domain 2"/>
    <property type="match status" value="1"/>
</dbReference>
<evidence type="ECO:0000259" key="3">
    <source>
        <dbReference type="PROSITE" id="PS50977"/>
    </source>
</evidence>
<dbReference type="HOGENOM" id="CLU_069356_12_2_7"/>
<dbReference type="KEGG" id="sku:Sulku_2663"/>
<evidence type="ECO:0000256" key="1">
    <source>
        <dbReference type="ARBA" id="ARBA00023125"/>
    </source>
</evidence>
<keyword evidence="1 2" id="KW-0238">DNA-binding</keyword>
<feature type="DNA-binding region" description="H-T-H motif" evidence="2">
    <location>
        <begin position="32"/>
        <end position="51"/>
    </location>
</feature>